<organism evidence="4">
    <name type="scientific">Tachypleus tridentatus</name>
    <name type="common">Japanese horseshoe crab</name>
    <dbReference type="NCBI Taxonomy" id="6853"/>
    <lineage>
        <taxon>Eukaryota</taxon>
        <taxon>Metazoa</taxon>
        <taxon>Ecdysozoa</taxon>
        <taxon>Arthropoda</taxon>
        <taxon>Chelicerata</taxon>
        <taxon>Merostomata</taxon>
        <taxon>Xiphosura</taxon>
        <taxon>Limulidae</taxon>
        <taxon>Tachypleus</taxon>
    </lineage>
</organism>
<reference evidence="4" key="2">
    <citation type="journal article" date="2002" name="Mol. Biotechnol.">
        <title>Cloning of anti-lPS factor cDNA from Tachypleus tridentatus, expression in Bombyx mori larvae and its biological activity in vitro.</title>
        <authorList>
            <person name="Wang D.N."/>
            <person name="Liu J.W."/>
            <person name="Yang G.Z."/>
            <person name="Zhang W.J."/>
            <person name="Wu X.F."/>
        </authorList>
    </citation>
    <scope>NUCLEOTIDE SEQUENCE</scope>
</reference>
<proteinExistence type="evidence at transcript level"/>
<evidence type="ECO:0000256" key="3">
    <source>
        <dbReference type="SAM" id="SignalP"/>
    </source>
</evidence>
<accession>Q9BP36</accession>
<sequence>MEGGIWTQLALALVKNLATLWQSGDFQFLGHECHYRVNPTVKRLKWKYKGKFWCPSWTSITGRATKSSRSGAVEHSVRDFVGQAKSSGLITEKEAQTFISQYQ</sequence>
<dbReference type="AlphaFoldDB" id="Q9BP36"/>
<evidence type="ECO:0000256" key="2">
    <source>
        <dbReference type="ARBA" id="ARBA00023022"/>
    </source>
</evidence>
<dbReference type="InterPro" id="IPR024509">
    <property type="entry name" value="Anti-LPS_factor/Scygonadin"/>
</dbReference>
<keyword evidence="1" id="KW-0929">Antimicrobial</keyword>
<feature type="signal peptide" evidence="3">
    <location>
        <begin position="1"/>
        <end position="18"/>
    </location>
</feature>
<keyword evidence="3" id="KW-0732">Signal</keyword>
<dbReference type="InterPro" id="IPR038539">
    <property type="entry name" value="Anti-LPS_factor/Scygonadin_sf"/>
</dbReference>
<dbReference type="GO" id="GO:0042742">
    <property type="term" value="P:defense response to bacterium"/>
    <property type="evidence" value="ECO:0007669"/>
    <property type="project" value="UniProtKB-KW"/>
</dbReference>
<name>Q9BP36_TACTR</name>
<reference evidence="4" key="1">
    <citation type="submission" date="2000-01" db="EMBL/GenBank/DDBJ databases">
        <title>Cloning and Expression of Tachypleus antilipopolysaccharide (LPS) factor from Tachypleus tridentatus.</title>
        <authorList>
            <person name="Wang D.-N."/>
            <person name="He Z.-Y."/>
            <person name="Zhang W.-J."/>
            <person name="Wu X.-F."/>
        </authorList>
    </citation>
    <scope>NUCLEOTIDE SEQUENCE</scope>
</reference>
<feature type="chain" id="PRO_5004324358" evidence="3">
    <location>
        <begin position="19"/>
        <end position="103"/>
    </location>
</feature>
<dbReference type="Gene3D" id="3.30.160.320">
    <property type="match status" value="1"/>
</dbReference>
<keyword evidence="2" id="KW-0044">Antibiotic</keyword>
<evidence type="ECO:0000256" key="1">
    <source>
        <dbReference type="ARBA" id="ARBA00022529"/>
    </source>
</evidence>
<dbReference type="EMBL" id="AF227150">
    <property type="protein sequence ID" value="AAK00651.1"/>
    <property type="molecule type" value="mRNA"/>
</dbReference>
<evidence type="ECO:0000313" key="4">
    <source>
        <dbReference type="EMBL" id="AAK00651.1"/>
    </source>
</evidence>
<dbReference type="Pfam" id="PF11630">
    <property type="entry name" value="Anti-LPS-SCYG"/>
    <property type="match status" value="1"/>
</dbReference>
<protein>
    <submittedName>
        <fullName evidence="4">Antilipopolysaccharide factor</fullName>
    </submittedName>
</protein>